<feature type="domain" description="Transketolase C-terminal" evidence="4">
    <location>
        <begin position="3"/>
        <end position="81"/>
    </location>
</feature>
<dbReference type="Pfam" id="PF02780">
    <property type="entry name" value="Transketolase_C"/>
    <property type="match status" value="1"/>
</dbReference>
<name>X1MTE8_9ZZZZ</name>
<sequence length="90" mass="10178">LRRTLVPLDKLTIIDSVKKTGRLVLMEEEPRNGAALSRIAAMVAEEAFDYLDAPIKMVCAPDTPVPFSQVMEKFWMPDEEKLTKAINEIM</sequence>
<evidence type="ECO:0000313" key="5">
    <source>
        <dbReference type="EMBL" id="GAI17960.1"/>
    </source>
</evidence>
<evidence type="ECO:0000256" key="2">
    <source>
        <dbReference type="ARBA" id="ARBA00023002"/>
    </source>
</evidence>
<keyword evidence="3" id="KW-0786">Thiamine pyrophosphate</keyword>
<dbReference type="InterPro" id="IPR033248">
    <property type="entry name" value="Transketolase_C"/>
</dbReference>
<feature type="non-terminal residue" evidence="5">
    <location>
        <position position="1"/>
    </location>
</feature>
<protein>
    <recommendedName>
        <fullName evidence="4">Transketolase C-terminal domain-containing protein</fullName>
    </recommendedName>
</protein>
<dbReference type="PANTHER" id="PTHR43257:SF2">
    <property type="entry name" value="PYRUVATE DEHYDROGENASE E1 COMPONENT SUBUNIT BETA"/>
    <property type="match status" value="1"/>
</dbReference>
<keyword evidence="2" id="KW-0560">Oxidoreductase</keyword>
<dbReference type="AlphaFoldDB" id="X1MTE8"/>
<dbReference type="Gene3D" id="3.40.50.920">
    <property type="match status" value="1"/>
</dbReference>
<comment type="caution">
    <text evidence="5">The sequence shown here is derived from an EMBL/GenBank/DDBJ whole genome shotgun (WGS) entry which is preliminary data.</text>
</comment>
<comment type="cofactor">
    <cofactor evidence="1">
        <name>thiamine diphosphate</name>
        <dbReference type="ChEBI" id="CHEBI:58937"/>
    </cofactor>
</comment>
<proteinExistence type="predicted"/>
<accession>X1MTE8</accession>
<gene>
    <name evidence="5" type="ORF">S06H3_14198</name>
</gene>
<evidence type="ECO:0000256" key="3">
    <source>
        <dbReference type="ARBA" id="ARBA00023052"/>
    </source>
</evidence>
<dbReference type="PANTHER" id="PTHR43257">
    <property type="entry name" value="PYRUVATE DEHYDROGENASE E1 COMPONENT BETA SUBUNIT"/>
    <property type="match status" value="1"/>
</dbReference>
<dbReference type="SUPFAM" id="SSF52922">
    <property type="entry name" value="TK C-terminal domain-like"/>
    <property type="match status" value="1"/>
</dbReference>
<organism evidence="5">
    <name type="scientific">marine sediment metagenome</name>
    <dbReference type="NCBI Taxonomy" id="412755"/>
    <lineage>
        <taxon>unclassified sequences</taxon>
        <taxon>metagenomes</taxon>
        <taxon>ecological metagenomes</taxon>
    </lineage>
</organism>
<reference evidence="5" key="1">
    <citation type="journal article" date="2014" name="Front. Microbiol.">
        <title>High frequency of phylogenetically diverse reductive dehalogenase-homologous genes in deep subseafloor sedimentary metagenomes.</title>
        <authorList>
            <person name="Kawai M."/>
            <person name="Futagami T."/>
            <person name="Toyoda A."/>
            <person name="Takaki Y."/>
            <person name="Nishi S."/>
            <person name="Hori S."/>
            <person name="Arai W."/>
            <person name="Tsubouchi T."/>
            <person name="Morono Y."/>
            <person name="Uchiyama I."/>
            <person name="Ito T."/>
            <person name="Fujiyama A."/>
            <person name="Inagaki F."/>
            <person name="Takami H."/>
        </authorList>
    </citation>
    <scope>NUCLEOTIDE SEQUENCE</scope>
    <source>
        <strain evidence="5">Expedition CK06-06</strain>
    </source>
</reference>
<dbReference type="InterPro" id="IPR009014">
    <property type="entry name" value="Transketo_C/PFOR_II"/>
</dbReference>
<evidence type="ECO:0000256" key="1">
    <source>
        <dbReference type="ARBA" id="ARBA00001964"/>
    </source>
</evidence>
<dbReference type="GO" id="GO:0016491">
    <property type="term" value="F:oxidoreductase activity"/>
    <property type="evidence" value="ECO:0007669"/>
    <property type="project" value="UniProtKB-KW"/>
</dbReference>
<evidence type="ECO:0000259" key="4">
    <source>
        <dbReference type="Pfam" id="PF02780"/>
    </source>
</evidence>
<dbReference type="EMBL" id="BARV01006940">
    <property type="protein sequence ID" value="GAI17960.1"/>
    <property type="molecule type" value="Genomic_DNA"/>
</dbReference>